<accession>A0A0A9F2K9</accession>
<protein>
    <submittedName>
        <fullName evidence="2">Uncharacterized protein</fullName>
    </submittedName>
</protein>
<reference evidence="2" key="1">
    <citation type="submission" date="2014-09" db="EMBL/GenBank/DDBJ databases">
        <authorList>
            <person name="Magalhaes I.L.F."/>
            <person name="Oliveira U."/>
            <person name="Santos F.R."/>
            <person name="Vidigal T.H.D.A."/>
            <person name="Brescovit A.D."/>
            <person name="Santos A.J."/>
        </authorList>
    </citation>
    <scope>NUCLEOTIDE SEQUENCE</scope>
    <source>
        <tissue evidence="2">Shoot tissue taken approximately 20 cm above the soil surface</tissue>
    </source>
</reference>
<sequence>MACLHLRFQPLEIGSGITCFLVFLFLLL</sequence>
<dbReference type="EMBL" id="GBRH01190641">
    <property type="protein sequence ID" value="JAE07255.1"/>
    <property type="molecule type" value="Transcribed_RNA"/>
</dbReference>
<dbReference type="AlphaFoldDB" id="A0A0A9F2K9"/>
<reference evidence="2" key="2">
    <citation type="journal article" date="2015" name="Data Brief">
        <title>Shoot transcriptome of the giant reed, Arundo donax.</title>
        <authorList>
            <person name="Barrero R.A."/>
            <person name="Guerrero F.D."/>
            <person name="Moolhuijzen P."/>
            <person name="Goolsby J.A."/>
            <person name="Tidwell J."/>
            <person name="Bellgard S.E."/>
            <person name="Bellgard M.I."/>
        </authorList>
    </citation>
    <scope>NUCLEOTIDE SEQUENCE</scope>
    <source>
        <tissue evidence="2">Shoot tissue taken approximately 20 cm above the soil surface</tissue>
    </source>
</reference>
<organism evidence="2">
    <name type="scientific">Arundo donax</name>
    <name type="common">Giant reed</name>
    <name type="synonym">Donax arundinaceus</name>
    <dbReference type="NCBI Taxonomy" id="35708"/>
    <lineage>
        <taxon>Eukaryota</taxon>
        <taxon>Viridiplantae</taxon>
        <taxon>Streptophyta</taxon>
        <taxon>Embryophyta</taxon>
        <taxon>Tracheophyta</taxon>
        <taxon>Spermatophyta</taxon>
        <taxon>Magnoliopsida</taxon>
        <taxon>Liliopsida</taxon>
        <taxon>Poales</taxon>
        <taxon>Poaceae</taxon>
        <taxon>PACMAD clade</taxon>
        <taxon>Arundinoideae</taxon>
        <taxon>Arundineae</taxon>
        <taxon>Arundo</taxon>
    </lineage>
</organism>
<evidence type="ECO:0000313" key="2">
    <source>
        <dbReference type="EMBL" id="JAE07255.1"/>
    </source>
</evidence>
<keyword evidence="1" id="KW-0812">Transmembrane</keyword>
<keyword evidence="1" id="KW-0472">Membrane</keyword>
<feature type="transmembrane region" description="Helical" evidence="1">
    <location>
        <begin position="6"/>
        <end position="27"/>
    </location>
</feature>
<keyword evidence="1" id="KW-1133">Transmembrane helix</keyword>
<evidence type="ECO:0000256" key="1">
    <source>
        <dbReference type="SAM" id="Phobius"/>
    </source>
</evidence>
<name>A0A0A9F2K9_ARUDO</name>
<proteinExistence type="predicted"/>